<protein>
    <submittedName>
        <fullName evidence="2">Uncharacterized protein</fullName>
    </submittedName>
</protein>
<feature type="region of interest" description="Disordered" evidence="1">
    <location>
        <begin position="1"/>
        <end position="30"/>
    </location>
</feature>
<evidence type="ECO:0000313" key="2">
    <source>
        <dbReference type="EMBL" id="KAK3789950.1"/>
    </source>
</evidence>
<feature type="compositionally biased region" description="Basic and acidic residues" evidence="1">
    <location>
        <begin position="129"/>
        <end position="144"/>
    </location>
</feature>
<evidence type="ECO:0000256" key="1">
    <source>
        <dbReference type="SAM" id="MobiDB-lite"/>
    </source>
</evidence>
<reference evidence="2" key="1">
    <citation type="journal article" date="2023" name="G3 (Bethesda)">
        <title>A reference genome for the long-term kleptoplast-retaining sea slug Elysia crispata morphotype clarki.</title>
        <authorList>
            <person name="Eastman K.E."/>
            <person name="Pendleton A.L."/>
            <person name="Shaikh M.A."/>
            <person name="Suttiyut T."/>
            <person name="Ogas R."/>
            <person name="Tomko P."/>
            <person name="Gavelis G."/>
            <person name="Widhalm J.R."/>
            <person name="Wisecaver J.H."/>
        </authorList>
    </citation>
    <scope>NUCLEOTIDE SEQUENCE</scope>
    <source>
        <strain evidence="2">ECLA1</strain>
    </source>
</reference>
<keyword evidence="3" id="KW-1185">Reference proteome</keyword>
<feature type="compositionally biased region" description="Basic and acidic residues" evidence="1">
    <location>
        <begin position="157"/>
        <end position="168"/>
    </location>
</feature>
<dbReference type="AlphaFoldDB" id="A0AAE1AL93"/>
<accession>A0AAE1AL93</accession>
<feature type="region of interest" description="Disordered" evidence="1">
    <location>
        <begin position="129"/>
        <end position="168"/>
    </location>
</feature>
<feature type="compositionally biased region" description="Basic and acidic residues" evidence="1">
    <location>
        <begin position="11"/>
        <end position="26"/>
    </location>
</feature>
<dbReference type="Proteomes" id="UP001283361">
    <property type="component" value="Unassembled WGS sequence"/>
</dbReference>
<dbReference type="EMBL" id="JAWDGP010001605">
    <property type="protein sequence ID" value="KAK3789950.1"/>
    <property type="molecule type" value="Genomic_DNA"/>
</dbReference>
<sequence>AVYPLGGLELHPTRSDRGHSKLESDSCRVPGHSKLESDSAVYQVGGLKLHPTRSDRGHSSWRVTHAVYQVGELELHPTRSDGGHSKLESDSCRVPGRWTRVTSDSLLMEATSSWRVTHAVYQVGELELHPTRSDGGHSKLESDSCRVPGRWTRVHPTRSDRGHSKLLE</sequence>
<evidence type="ECO:0000313" key="3">
    <source>
        <dbReference type="Proteomes" id="UP001283361"/>
    </source>
</evidence>
<comment type="caution">
    <text evidence="2">The sequence shown here is derived from an EMBL/GenBank/DDBJ whole genome shotgun (WGS) entry which is preliminary data.</text>
</comment>
<name>A0AAE1AL93_9GAST</name>
<feature type="non-terminal residue" evidence="2">
    <location>
        <position position="168"/>
    </location>
</feature>
<organism evidence="2 3">
    <name type="scientific">Elysia crispata</name>
    <name type="common">lettuce slug</name>
    <dbReference type="NCBI Taxonomy" id="231223"/>
    <lineage>
        <taxon>Eukaryota</taxon>
        <taxon>Metazoa</taxon>
        <taxon>Spiralia</taxon>
        <taxon>Lophotrochozoa</taxon>
        <taxon>Mollusca</taxon>
        <taxon>Gastropoda</taxon>
        <taxon>Heterobranchia</taxon>
        <taxon>Euthyneura</taxon>
        <taxon>Panpulmonata</taxon>
        <taxon>Sacoglossa</taxon>
        <taxon>Placobranchoidea</taxon>
        <taxon>Plakobranchidae</taxon>
        <taxon>Elysia</taxon>
    </lineage>
</organism>
<proteinExistence type="predicted"/>
<gene>
    <name evidence="2" type="ORF">RRG08_021862</name>
</gene>